<protein>
    <recommendedName>
        <fullName evidence="4">DUF3108 domain-containing protein</fullName>
    </recommendedName>
</protein>
<dbReference type="Proteomes" id="UP000024942">
    <property type="component" value="Unassembled WGS sequence"/>
</dbReference>
<evidence type="ECO:0000313" key="2">
    <source>
        <dbReference type="EMBL" id="KDA03548.1"/>
    </source>
</evidence>
<dbReference type="OrthoDB" id="7630100at2"/>
<dbReference type="Pfam" id="PF11306">
    <property type="entry name" value="DUF3108"/>
    <property type="match status" value="1"/>
</dbReference>
<evidence type="ECO:0000313" key="3">
    <source>
        <dbReference type="Proteomes" id="UP000024942"/>
    </source>
</evidence>
<gene>
    <name evidence="2" type="ORF">HOC_05324</name>
</gene>
<sequence>MKRAYMLASGLALAMAGIAVADTSGGSSAAAPTVLAGVKAGTPTRMIYELEAKAYVLFIPATGRASFTVDMKPDNYVINSRVKVTGIADWFVNYDMVLQASGYTRDNALKTYSYVSQNRDGKKNRRVNLTIGPDSFKMKADPEFGNLGDPAATTEQVLKTNDPITALITFALEPRAPGADPCGGPIRIFDGRQLTYLHLKNAGMKQVKTDAWSGNAIECHVTMEKVAGYKKGESNKDNLSGIDGPLRMWLAPLENGTTVPVKIQADTDKIGKITLQAKKLRFEPIVTEEATVTSDGQ</sequence>
<dbReference type="PATRIC" id="fig|1280953.3.peg.1072"/>
<dbReference type="InterPro" id="IPR021457">
    <property type="entry name" value="DUF3108"/>
</dbReference>
<feature type="chain" id="PRO_5001573441" description="DUF3108 domain-containing protein" evidence="1">
    <location>
        <begin position="22"/>
        <end position="297"/>
    </location>
</feature>
<feature type="signal peptide" evidence="1">
    <location>
        <begin position="1"/>
        <end position="21"/>
    </location>
</feature>
<keyword evidence="1" id="KW-0732">Signal</keyword>
<keyword evidence="3" id="KW-1185">Reference proteome</keyword>
<name>A0A059GAP0_9PROT</name>
<dbReference type="RefSeq" id="WP_035536416.1">
    <property type="nucleotide sequence ID" value="NZ_ARYL01000005.1"/>
</dbReference>
<dbReference type="eggNOG" id="ENOG503082Q">
    <property type="taxonomic scope" value="Bacteria"/>
</dbReference>
<evidence type="ECO:0000256" key="1">
    <source>
        <dbReference type="SAM" id="SignalP"/>
    </source>
</evidence>
<dbReference type="STRING" id="1280953.HOC_05324"/>
<dbReference type="AlphaFoldDB" id="A0A059GAP0"/>
<proteinExistence type="predicted"/>
<organism evidence="2 3">
    <name type="scientific">Hyphomonas oceanitis SCH89</name>
    <dbReference type="NCBI Taxonomy" id="1280953"/>
    <lineage>
        <taxon>Bacteria</taxon>
        <taxon>Pseudomonadati</taxon>
        <taxon>Pseudomonadota</taxon>
        <taxon>Alphaproteobacteria</taxon>
        <taxon>Hyphomonadales</taxon>
        <taxon>Hyphomonadaceae</taxon>
        <taxon>Hyphomonas</taxon>
    </lineage>
</organism>
<dbReference type="EMBL" id="ARYL01000005">
    <property type="protein sequence ID" value="KDA03548.1"/>
    <property type="molecule type" value="Genomic_DNA"/>
</dbReference>
<reference evidence="2 3" key="1">
    <citation type="journal article" date="2014" name="Antonie Van Leeuwenhoek">
        <title>Hyphomonas beringensis sp. nov. and Hyphomonas chukchiensis sp. nov., isolated from surface seawater of the Bering Sea and Chukchi Sea.</title>
        <authorList>
            <person name="Li C."/>
            <person name="Lai Q."/>
            <person name="Li G."/>
            <person name="Dong C."/>
            <person name="Wang J."/>
            <person name="Liao Y."/>
            <person name="Shao Z."/>
        </authorList>
    </citation>
    <scope>NUCLEOTIDE SEQUENCE [LARGE SCALE GENOMIC DNA]</scope>
    <source>
        <strain evidence="2 3">SCH89</strain>
    </source>
</reference>
<comment type="caution">
    <text evidence="2">The sequence shown here is derived from an EMBL/GenBank/DDBJ whole genome shotgun (WGS) entry which is preliminary data.</text>
</comment>
<accession>A0A059GAP0</accession>
<evidence type="ECO:0008006" key="4">
    <source>
        <dbReference type="Google" id="ProtNLM"/>
    </source>
</evidence>